<protein>
    <recommendedName>
        <fullName evidence="7">VWFA domain-containing protein</fullName>
    </recommendedName>
</protein>
<feature type="compositionally biased region" description="Polar residues" evidence="1">
    <location>
        <begin position="615"/>
        <end position="634"/>
    </location>
</feature>
<dbReference type="InterPro" id="IPR036465">
    <property type="entry name" value="vWFA_dom_sf"/>
</dbReference>
<dbReference type="AlphaFoldDB" id="A0A329MM07"/>
<dbReference type="Pfam" id="PF07584">
    <property type="entry name" value="BatA"/>
    <property type="match status" value="1"/>
</dbReference>
<proteinExistence type="predicted"/>
<dbReference type="CDD" id="cd00198">
    <property type="entry name" value="vWFA"/>
    <property type="match status" value="1"/>
</dbReference>
<gene>
    <name evidence="5" type="ORF">DQG23_17565</name>
</gene>
<feature type="transmembrane region" description="Helical" evidence="2">
    <location>
        <begin position="6"/>
        <end position="24"/>
    </location>
</feature>
<keyword evidence="2" id="KW-0812">Transmembrane</keyword>
<organism evidence="5 6">
    <name type="scientific">Paenibacillus contaminans</name>
    <dbReference type="NCBI Taxonomy" id="450362"/>
    <lineage>
        <taxon>Bacteria</taxon>
        <taxon>Bacillati</taxon>
        <taxon>Bacillota</taxon>
        <taxon>Bacilli</taxon>
        <taxon>Bacillales</taxon>
        <taxon>Paenibacillaceae</taxon>
        <taxon>Paenibacillus</taxon>
    </lineage>
</organism>
<dbReference type="InterPro" id="IPR024163">
    <property type="entry name" value="Aerotolerance_reg_N"/>
</dbReference>
<feature type="transmembrane region" description="Helical" evidence="2">
    <location>
        <begin position="59"/>
        <end position="81"/>
    </location>
</feature>
<accession>A0A329MM07</accession>
<evidence type="ECO:0000313" key="6">
    <source>
        <dbReference type="Proteomes" id="UP000250369"/>
    </source>
</evidence>
<feature type="domain" description="VWFA" evidence="4">
    <location>
        <begin position="90"/>
        <end position="208"/>
    </location>
</feature>
<dbReference type="InterPro" id="IPR002035">
    <property type="entry name" value="VWF_A"/>
</dbReference>
<dbReference type="PANTHER" id="PTHR37464:SF1">
    <property type="entry name" value="BLL2463 PROTEIN"/>
    <property type="match status" value="1"/>
</dbReference>
<keyword evidence="2" id="KW-0472">Membrane</keyword>
<dbReference type="Gene3D" id="3.40.50.410">
    <property type="entry name" value="von Willebrand factor, type A domain"/>
    <property type="match status" value="1"/>
</dbReference>
<evidence type="ECO:0000256" key="2">
    <source>
        <dbReference type="SAM" id="Phobius"/>
    </source>
</evidence>
<dbReference type="Pfam" id="PF13519">
    <property type="entry name" value="VWA_2"/>
    <property type="match status" value="1"/>
</dbReference>
<dbReference type="SUPFAM" id="SSF53300">
    <property type="entry name" value="vWA-like"/>
    <property type="match status" value="1"/>
</dbReference>
<comment type="caution">
    <text evidence="5">The sequence shown here is derived from an EMBL/GenBank/DDBJ whole genome shotgun (WGS) entry which is preliminary data.</text>
</comment>
<keyword evidence="6" id="KW-1185">Reference proteome</keyword>
<feature type="domain" description="Aerotolerance regulator N-terminal" evidence="3">
    <location>
        <begin position="8"/>
        <end position="78"/>
    </location>
</feature>
<name>A0A329MM07_9BACL</name>
<feature type="region of interest" description="Disordered" evidence="1">
    <location>
        <begin position="608"/>
        <end position="645"/>
    </location>
</feature>
<evidence type="ECO:0008006" key="7">
    <source>
        <dbReference type="Google" id="ProtNLM"/>
    </source>
</evidence>
<evidence type="ECO:0000313" key="5">
    <source>
        <dbReference type="EMBL" id="RAV19753.1"/>
    </source>
</evidence>
<dbReference type="Proteomes" id="UP000250369">
    <property type="component" value="Unassembled WGS sequence"/>
</dbReference>
<dbReference type="RefSeq" id="WP_113032183.1">
    <property type="nucleotide sequence ID" value="NZ_QMFB01000010.1"/>
</dbReference>
<dbReference type="PANTHER" id="PTHR37464">
    <property type="entry name" value="BLL2463 PROTEIN"/>
    <property type="match status" value="1"/>
</dbReference>
<keyword evidence="2" id="KW-1133">Transmembrane helix</keyword>
<evidence type="ECO:0000256" key="1">
    <source>
        <dbReference type="SAM" id="MobiDB-lite"/>
    </source>
</evidence>
<evidence type="ECO:0000259" key="3">
    <source>
        <dbReference type="Pfam" id="PF07584"/>
    </source>
</evidence>
<reference evidence="5 6" key="1">
    <citation type="journal article" date="2009" name="Int. J. Syst. Evol. Microbiol.">
        <title>Paenibacillus contaminans sp. nov., isolated from a contaminated laboratory plate.</title>
        <authorList>
            <person name="Chou J.H."/>
            <person name="Lee J.H."/>
            <person name="Lin M.C."/>
            <person name="Chang P.S."/>
            <person name="Arun A.B."/>
            <person name="Young C.C."/>
            <person name="Chen W.M."/>
        </authorList>
    </citation>
    <scope>NUCLEOTIDE SEQUENCE [LARGE SCALE GENOMIC DNA]</scope>
    <source>
        <strain evidence="5 6">CKOBP-6</strain>
    </source>
</reference>
<evidence type="ECO:0000259" key="4">
    <source>
        <dbReference type="Pfam" id="PF13519"/>
    </source>
</evidence>
<sequence>MRVEWMNGLWFALSLPAIAALYLFKRTYVDTPISSHLLWNRVLKEMEANRPWQKLRNRLLLYIQLLVAALLVFAIMQPFVWTKQTASAHVVFIVDTSASMQSKAGPASSANGGSGSLPSEATRLDEAKKQLLDWMDAEAKGSLITLISAGKEPELLLSREASKEAVQEAVSKLTPTFGVTAYNEALSLAAALTREEPDAEVRLLTDGQWAEAAGSGTSFGVPVTLMQAGGDEAGNAGVIRFGALPDGNASGTVSAVASVKNWGTREETFDVSIYAAERLVSVKREVFRAGEQKSLYWHGLPESDYYRLSLDINDALAADNAAYAVSTAAKQKSAILLTDGNLFLEKALSLAGVSVIKPQKNGTAFTSTEAAADMIVVDTISESAVLGTDWDKRLAGLPVWYIGSVPGEAGAGVKPTGEMTVAPHPVMKYLKLQDAHIAQLWKPQKALWGEPVANQGDTPVIYAGENEGKRRLLFAFDLHQSDLPLRSEFPVLVHNAVDWLTETAATGLGSALAGDKLEVTVSARTASARWEAVHAPANDAAAFDQTADRNGGIVSALQNVPKLPGLYRFIESDSEGQTIQARLLTVQMDAKEMDLTLRLNLEQIVGNPDAAGGLPSTSETGAENQTGLSEQEQGGQAAGAKDRGVSEGRAPYPLLQWVLMLVLAVVLLEWGVYRRGHTI</sequence>
<feature type="transmembrane region" description="Helical" evidence="2">
    <location>
        <begin position="654"/>
        <end position="673"/>
    </location>
</feature>
<dbReference type="OrthoDB" id="9780136at2"/>
<dbReference type="EMBL" id="QMFB01000010">
    <property type="protein sequence ID" value="RAV19753.1"/>
    <property type="molecule type" value="Genomic_DNA"/>
</dbReference>